<organism evidence="12 13">
    <name type="scientific">Adineta steineri</name>
    <dbReference type="NCBI Taxonomy" id="433720"/>
    <lineage>
        <taxon>Eukaryota</taxon>
        <taxon>Metazoa</taxon>
        <taxon>Spiralia</taxon>
        <taxon>Gnathifera</taxon>
        <taxon>Rotifera</taxon>
        <taxon>Eurotatoria</taxon>
        <taxon>Bdelloidea</taxon>
        <taxon>Adinetida</taxon>
        <taxon>Adinetidae</taxon>
        <taxon>Adineta</taxon>
    </lineage>
</organism>
<evidence type="ECO:0000256" key="2">
    <source>
        <dbReference type="ARBA" id="ARBA00006737"/>
    </source>
</evidence>
<evidence type="ECO:0000313" key="12">
    <source>
        <dbReference type="EMBL" id="CAF3856579.1"/>
    </source>
</evidence>
<sequence length="385" mass="45503">MASRLVKPNHPTYSYVIQPKEAQRQKFRQSIVSSSNESPNVVNLMYDRRVVRGNTYAKYLPPIKPRPNLYDLQHQQEGRRRALARRRALELFQTRTPEPVDNRKHMVVQTELYLEELSDRIEEADVYVQTERLLDRPSSPLYIPQVTGRDTATQIEEGDLFNFDIEVKPIAEVLVGKTSEQALVEIAEEEEITRIREQHRKYEELRNSELIELQRFEEQERRLRTEKERRTKQAEEAHRQEQELAEKMAARAFTRAYLQDLVPSVFHNLRENGFFYDPVEHETESTFMPWLMDRTMTHVNKLVIGRSLLDSTIRDVVNQRIDQYQRIDESHRQVNHSSKRRSTTRGNSIHGSEKSQQQRKSTSGELRETPEDNRDDRDETNTDTS</sequence>
<evidence type="ECO:0000313" key="11">
    <source>
        <dbReference type="EMBL" id="CAF1415525.1"/>
    </source>
</evidence>
<evidence type="ECO:0000256" key="3">
    <source>
        <dbReference type="ARBA" id="ARBA00022490"/>
    </source>
</evidence>
<accession>A0A819EUF7</accession>
<comment type="caution">
    <text evidence="12">The sequence shown here is derived from an EMBL/GenBank/DDBJ whole genome shotgun (WGS) entry which is preliminary data.</text>
</comment>
<feature type="coiled-coil region" evidence="9">
    <location>
        <begin position="199"/>
        <end position="247"/>
    </location>
</feature>
<proteinExistence type="inferred from homology"/>
<evidence type="ECO:0000313" key="13">
    <source>
        <dbReference type="Proteomes" id="UP000663844"/>
    </source>
</evidence>
<dbReference type="EMBL" id="CAJNOG010001157">
    <property type="protein sequence ID" value="CAF1415525.1"/>
    <property type="molecule type" value="Genomic_DNA"/>
</dbReference>
<feature type="compositionally biased region" description="Basic and acidic residues" evidence="10">
    <location>
        <begin position="365"/>
        <end position="385"/>
    </location>
</feature>
<feature type="compositionally biased region" description="Basic residues" evidence="10">
    <location>
        <begin position="333"/>
        <end position="343"/>
    </location>
</feature>
<keyword evidence="6" id="KW-0969">Cilium</keyword>
<evidence type="ECO:0000256" key="7">
    <source>
        <dbReference type="ARBA" id="ARBA00023212"/>
    </source>
</evidence>
<name>A0A819EUF7_9BILA</name>
<keyword evidence="8" id="KW-0966">Cell projection</keyword>
<keyword evidence="7" id="KW-0206">Cytoskeleton</keyword>
<evidence type="ECO:0000256" key="8">
    <source>
        <dbReference type="ARBA" id="ARBA00023273"/>
    </source>
</evidence>
<feature type="compositionally biased region" description="Polar residues" evidence="10">
    <location>
        <begin position="344"/>
        <end position="364"/>
    </location>
</feature>
<keyword evidence="5" id="KW-0282">Flagellum</keyword>
<keyword evidence="4" id="KW-0597">Phosphoprotein</keyword>
<reference evidence="12" key="1">
    <citation type="submission" date="2021-02" db="EMBL/GenBank/DDBJ databases">
        <authorList>
            <person name="Nowell W R."/>
        </authorList>
    </citation>
    <scope>NUCLEOTIDE SEQUENCE</scope>
</reference>
<evidence type="ECO:0000256" key="1">
    <source>
        <dbReference type="ARBA" id="ARBA00004611"/>
    </source>
</evidence>
<dbReference type="PANTHER" id="PTHR21648">
    <property type="entry name" value="FLAGELLAR RADIAL SPOKE PROTEIN 3"/>
    <property type="match status" value="1"/>
</dbReference>
<evidence type="ECO:0000256" key="6">
    <source>
        <dbReference type="ARBA" id="ARBA00023069"/>
    </source>
</evidence>
<comment type="subcellular location">
    <subcellularLocation>
        <location evidence="1">Cytoplasm</location>
        <location evidence="1">Cytoskeleton</location>
        <location evidence="1">Flagellum axoneme</location>
    </subcellularLocation>
</comment>
<dbReference type="PANTHER" id="PTHR21648:SF0">
    <property type="entry name" value="RADIAL SPOKE HEAD PROTEIN 3 HOMOLOG"/>
    <property type="match status" value="1"/>
</dbReference>
<gene>
    <name evidence="11" type="ORF">JYZ213_LOCUS38650</name>
    <name evidence="12" type="ORF">OXD698_LOCUS21569</name>
</gene>
<dbReference type="InterPro" id="IPR009290">
    <property type="entry name" value="Radial_spoke_3"/>
</dbReference>
<keyword evidence="9" id="KW-0175">Coiled coil</keyword>
<dbReference type="AlphaFoldDB" id="A0A819EUF7"/>
<dbReference type="Proteomes" id="UP000663845">
    <property type="component" value="Unassembled WGS sequence"/>
</dbReference>
<protein>
    <submittedName>
        <fullName evidence="12">Uncharacterized protein</fullName>
    </submittedName>
</protein>
<feature type="region of interest" description="Disordered" evidence="10">
    <location>
        <begin position="327"/>
        <end position="385"/>
    </location>
</feature>
<evidence type="ECO:0000256" key="9">
    <source>
        <dbReference type="SAM" id="Coils"/>
    </source>
</evidence>
<dbReference type="EMBL" id="CAJOAZ010001784">
    <property type="protein sequence ID" value="CAF3856579.1"/>
    <property type="molecule type" value="Genomic_DNA"/>
</dbReference>
<evidence type="ECO:0000256" key="4">
    <source>
        <dbReference type="ARBA" id="ARBA00022553"/>
    </source>
</evidence>
<evidence type="ECO:0000256" key="5">
    <source>
        <dbReference type="ARBA" id="ARBA00022846"/>
    </source>
</evidence>
<dbReference type="Proteomes" id="UP000663844">
    <property type="component" value="Unassembled WGS sequence"/>
</dbReference>
<keyword evidence="3" id="KW-0963">Cytoplasm</keyword>
<dbReference type="Pfam" id="PF06098">
    <property type="entry name" value="Radial_spoke_3"/>
    <property type="match status" value="1"/>
</dbReference>
<comment type="similarity">
    <text evidence="2">Belongs to the flagellar radial spoke RSP3 family.</text>
</comment>
<evidence type="ECO:0000256" key="10">
    <source>
        <dbReference type="SAM" id="MobiDB-lite"/>
    </source>
</evidence>
<dbReference type="GO" id="GO:0005929">
    <property type="term" value="C:cilium"/>
    <property type="evidence" value="ECO:0007669"/>
    <property type="project" value="TreeGrafter"/>
</dbReference>